<keyword evidence="1" id="KW-0472">Membrane</keyword>
<organism evidence="2 3">
    <name type="scientific">Reinekea forsetii</name>
    <dbReference type="NCBI Taxonomy" id="1336806"/>
    <lineage>
        <taxon>Bacteria</taxon>
        <taxon>Pseudomonadati</taxon>
        <taxon>Pseudomonadota</taxon>
        <taxon>Gammaproteobacteria</taxon>
        <taxon>Oceanospirillales</taxon>
        <taxon>Saccharospirillaceae</taxon>
        <taxon>Reinekea</taxon>
    </lineage>
</organism>
<name>A0A2K8KYI4_9GAMM</name>
<accession>A0A2K8KYI4</accession>
<keyword evidence="1" id="KW-0812">Transmembrane</keyword>
<dbReference type="Proteomes" id="UP000229757">
    <property type="component" value="Chromosome"/>
</dbReference>
<evidence type="ECO:0000313" key="3">
    <source>
        <dbReference type="Proteomes" id="UP000229757"/>
    </source>
</evidence>
<gene>
    <name evidence="2" type="ORF">REIFOR_02843</name>
</gene>
<keyword evidence="1" id="KW-1133">Transmembrane helix</keyword>
<proteinExistence type="predicted"/>
<dbReference type="AlphaFoldDB" id="A0A2K8KYI4"/>
<dbReference type="EMBL" id="CP011797">
    <property type="protein sequence ID" value="ATX77964.1"/>
    <property type="molecule type" value="Genomic_DNA"/>
</dbReference>
<reference evidence="2 3" key="1">
    <citation type="journal article" date="2017" name="Environ. Microbiol.">
        <title>Genomic and physiological analyses of 'Reinekea forsetii' reveal a versatile opportunistic lifestyle during spring algae blooms.</title>
        <authorList>
            <person name="Avci B."/>
            <person name="Hahnke R.L."/>
            <person name="Chafee M."/>
            <person name="Fischer T."/>
            <person name="Gruber-Vodicka H."/>
            <person name="Tegetmeyer H.E."/>
            <person name="Harder J."/>
            <person name="Fuchs B.M."/>
            <person name="Amann R.I."/>
            <person name="Teeling H."/>
        </authorList>
    </citation>
    <scope>NUCLEOTIDE SEQUENCE [LARGE SCALE GENOMIC DNA]</scope>
    <source>
        <strain evidence="2 3">Hel1_31_D35</strain>
    </source>
</reference>
<sequence length="450" mass="48598">MTMTNDNPLDESTMAFWLTHPDPTQASVHLALQWLAHVYPASEKQIDRILNSALPYADSALSARWAQFLEQQDVEGHIDALTWIADTLSEQQIPFLIDTCWRLLLVDHEFPTQVPLALRIIGRIVDFEDSQQMVIGAAVFNEYAEDDLERPRAPLVPIDPRYLDRVEWRLYGHSATHRRTSYPVVNQADKNRGGLYGFIGGTVFGALLVGGLVFGPLQLGRLQVPTMSHDGLLADAQPASSAPAPVEMVSPKLVTTPEPVYSAILPADMASPAAVATESAPADIPTAPIGLTNIASAPIEQEPTAPTEMRAERVGDVVAPGEAVLEPVTMVVVESPAPAPPPAPPVIEAIPLAVTEQLGVVTIDPLAERARSAVTPSAQWLGSRVLMEVTATILNVRREPLVDSPVLIKLATNARVWAYPGQVGGQWMAVKVEGETGYASARFLAEVDLP</sequence>
<dbReference type="Gene3D" id="2.30.30.40">
    <property type="entry name" value="SH3 Domains"/>
    <property type="match status" value="1"/>
</dbReference>
<protein>
    <recommendedName>
        <fullName evidence="4">SH3b domain-containing protein</fullName>
    </recommendedName>
</protein>
<evidence type="ECO:0008006" key="4">
    <source>
        <dbReference type="Google" id="ProtNLM"/>
    </source>
</evidence>
<evidence type="ECO:0000313" key="2">
    <source>
        <dbReference type="EMBL" id="ATX77964.1"/>
    </source>
</evidence>
<feature type="transmembrane region" description="Helical" evidence="1">
    <location>
        <begin position="195"/>
        <end position="217"/>
    </location>
</feature>
<keyword evidence="3" id="KW-1185">Reference proteome</keyword>
<evidence type="ECO:0000256" key="1">
    <source>
        <dbReference type="SAM" id="Phobius"/>
    </source>
</evidence>
<dbReference type="KEGG" id="rfo:REIFOR_02843"/>